<feature type="non-terminal residue" evidence="1">
    <location>
        <position position="71"/>
    </location>
</feature>
<accession>A0A3E2STU7</accession>
<sequence>MMENRKRNVHLHVMVTPDELAAIHERMAEAGISNAGAYVRKMALNGYILHIDLAPVKELISLQRRCSNNLN</sequence>
<evidence type="ECO:0000313" key="1">
    <source>
        <dbReference type="EMBL" id="RGB65459.1"/>
    </source>
</evidence>
<dbReference type="InterPro" id="IPR053842">
    <property type="entry name" value="NikA-like"/>
</dbReference>
<protein>
    <submittedName>
        <fullName evidence="1">Plasmid mobilization relaxosome protein MobC</fullName>
    </submittedName>
</protein>
<reference evidence="1 2" key="1">
    <citation type="submission" date="2018-08" db="EMBL/GenBank/DDBJ databases">
        <title>A genome reference for cultivated species of the human gut microbiota.</title>
        <authorList>
            <person name="Zou Y."/>
            <person name="Xue W."/>
            <person name="Luo G."/>
        </authorList>
    </citation>
    <scope>NUCLEOTIDE SEQUENCE [LARGE SCALE GENOMIC DNA]</scope>
    <source>
        <strain evidence="1 2">AF36-11AT</strain>
    </source>
</reference>
<dbReference type="EMBL" id="QVEQ01000043">
    <property type="protein sequence ID" value="RGB65459.1"/>
    <property type="molecule type" value="Genomic_DNA"/>
</dbReference>
<comment type="caution">
    <text evidence="1">The sequence shown here is derived from an EMBL/GenBank/DDBJ whole genome shotgun (WGS) entry which is preliminary data.</text>
</comment>
<dbReference type="Proteomes" id="UP000261140">
    <property type="component" value="Unassembled WGS sequence"/>
</dbReference>
<dbReference type="Pfam" id="PF21983">
    <property type="entry name" value="NikA-like"/>
    <property type="match status" value="1"/>
</dbReference>
<dbReference type="AlphaFoldDB" id="A0A3E2STU7"/>
<proteinExistence type="predicted"/>
<organism evidence="1 2">
    <name type="scientific">Faecalibacterium prausnitzii</name>
    <dbReference type="NCBI Taxonomy" id="853"/>
    <lineage>
        <taxon>Bacteria</taxon>
        <taxon>Bacillati</taxon>
        <taxon>Bacillota</taxon>
        <taxon>Clostridia</taxon>
        <taxon>Eubacteriales</taxon>
        <taxon>Oscillospiraceae</taxon>
        <taxon>Faecalibacterium</taxon>
    </lineage>
</organism>
<evidence type="ECO:0000313" key="2">
    <source>
        <dbReference type="Proteomes" id="UP000261140"/>
    </source>
</evidence>
<gene>
    <name evidence="1" type="ORF">DWZ89_14565</name>
</gene>
<name>A0A3E2STU7_9FIRM</name>